<keyword evidence="2 8" id="KW-0812">Transmembrane</keyword>
<comment type="subcellular location">
    <subcellularLocation>
        <location evidence="1">Membrane</location>
        <topology evidence="1">Multi-pass membrane protein</topology>
    </subcellularLocation>
</comment>
<feature type="transmembrane region" description="Helical" evidence="8">
    <location>
        <begin position="6"/>
        <end position="27"/>
    </location>
</feature>
<dbReference type="RefSeq" id="WP_248009159.1">
    <property type="nucleotide sequence ID" value="NZ_JAJHVV010000007.1"/>
</dbReference>
<dbReference type="InterPro" id="IPR032255">
    <property type="entry name" value="HBM"/>
</dbReference>
<keyword evidence="4 8" id="KW-0472">Membrane</keyword>
<reference evidence="12" key="1">
    <citation type="submission" date="2021-11" db="EMBL/GenBank/DDBJ databases">
        <title>Vibrio ZSDE26 sp. nov. and Vibrio ZSDZ34 sp. nov., isolated from coastal seawater in Qingdao.</title>
        <authorList>
            <person name="Zhang P."/>
        </authorList>
    </citation>
    <scope>NUCLEOTIDE SEQUENCE</scope>
    <source>
        <strain evidence="12">ZSDE26</strain>
    </source>
</reference>
<dbReference type="InterPro" id="IPR003660">
    <property type="entry name" value="HAMP_dom"/>
</dbReference>
<dbReference type="AlphaFoldDB" id="A0A9X2BHK5"/>
<evidence type="ECO:0000256" key="4">
    <source>
        <dbReference type="ARBA" id="ARBA00023136"/>
    </source>
</evidence>
<evidence type="ECO:0000256" key="2">
    <source>
        <dbReference type="ARBA" id="ARBA00022692"/>
    </source>
</evidence>
<evidence type="ECO:0000256" key="7">
    <source>
        <dbReference type="PROSITE-ProRule" id="PRU00284"/>
    </source>
</evidence>
<keyword evidence="13" id="KW-1185">Reference proteome</keyword>
<dbReference type="CDD" id="cd06225">
    <property type="entry name" value="HAMP"/>
    <property type="match status" value="1"/>
</dbReference>
<name>A0A9X2BHK5_9VIBR</name>
<dbReference type="PROSITE" id="PS50885">
    <property type="entry name" value="HAMP"/>
    <property type="match status" value="1"/>
</dbReference>
<dbReference type="SMART" id="SM00304">
    <property type="entry name" value="HAMP"/>
    <property type="match status" value="1"/>
</dbReference>
<comment type="caution">
    <text evidence="12">The sequence shown here is derived from an EMBL/GenBank/DDBJ whole genome shotgun (WGS) entry which is preliminary data.</text>
</comment>
<accession>A0A9X2BHK5</accession>
<keyword evidence="3 8" id="KW-1133">Transmembrane helix</keyword>
<feature type="domain" description="Methyl-accepting transducer" evidence="9">
    <location>
        <begin position="373"/>
        <end position="609"/>
    </location>
</feature>
<sequence length="646" mass="69155">MSVRKLIISGFGLLLVIISVITVKGYLSVENASLGFVSYQELADDANYASNLRAQLLEESLLANKYIISGDKKALAVYQEAASELKGKLDATSGEIDDPERISIMAEARELHDSYIGAFSEIEALQKKRELEATTLATLGEDLRSALTGLIDNAFKSNNISAIYYGQKALSHVQAGRLGIVKFLSNRDEAAVESTRQEFKEFEKVLQVLVGLVRDPQQRKVLVQARKAASQYVSMTEQLVSTVHHWDAAINGSVSELSPQLMAKAEAFNTSVQDEQASLGPMLAKANQATSWTILSVGSIGLIIGVIAAIIITKAIIKPITAVIAQLSDIAEGEGDLTTQLPVNGQGELAQLATNFNSFVGKIRNTVEDLTSVNKELVGYSENMAAISLQTSQGVNGQQENTEQVGLAINEMSITIQEVAQNANSASTATIQAEEQSKSSKGIIGNTINHINTLAEQINKSSQAVHSLETETETIVSVLDVIKGIAEQTNLLALNAAIEAARAGEQGRGFAVVADEVRSLASRTQESAGEIDHMIEGLRKEVRNTVEMMNMAQEHATSGVVQAEKGGQAIEEIVKTISQITDMNNLIASATEQQGAAASEINLSISSISGIGQETSQGANETARLCESTQQKAAHINEILKQFKVS</sequence>
<evidence type="ECO:0000256" key="5">
    <source>
        <dbReference type="ARBA" id="ARBA00023224"/>
    </source>
</evidence>
<protein>
    <submittedName>
        <fullName evidence="12">Methyl-accepting chemotaxis protein</fullName>
    </submittedName>
</protein>
<dbReference type="PROSITE" id="PS51753">
    <property type="entry name" value="HBM"/>
    <property type="match status" value="1"/>
</dbReference>
<evidence type="ECO:0000256" key="3">
    <source>
        <dbReference type="ARBA" id="ARBA00022989"/>
    </source>
</evidence>
<evidence type="ECO:0000313" key="13">
    <source>
        <dbReference type="Proteomes" id="UP001139559"/>
    </source>
</evidence>
<feature type="transmembrane region" description="Helical" evidence="8">
    <location>
        <begin position="292"/>
        <end position="312"/>
    </location>
</feature>
<evidence type="ECO:0000256" key="6">
    <source>
        <dbReference type="ARBA" id="ARBA00029447"/>
    </source>
</evidence>
<proteinExistence type="inferred from homology"/>
<gene>
    <name evidence="12" type="ORF">KP803_12445</name>
</gene>
<organism evidence="12 13">
    <name type="scientific">Vibrio amylolyticus</name>
    <dbReference type="NCBI Taxonomy" id="2847292"/>
    <lineage>
        <taxon>Bacteria</taxon>
        <taxon>Pseudomonadati</taxon>
        <taxon>Pseudomonadota</taxon>
        <taxon>Gammaproteobacteria</taxon>
        <taxon>Vibrionales</taxon>
        <taxon>Vibrionaceae</taxon>
        <taxon>Vibrio</taxon>
    </lineage>
</organism>
<dbReference type="Pfam" id="PF00672">
    <property type="entry name" value="HAMP"/>
    <property type="match status" value="1"/>
</dbReference>
<dbReference type="EMBL" id="JAJHVV010000007">
    <property type="protein sequence ID" value="MCK6264081.1"/>
    <property type="molecule type" value="Genomic_DNA"/>
</dbReference>
<evidence type="ECO:0000259" key="11">
    <source>
        <dbReference type="PROSITE" id="PS51753"/>
    </source>
</evidence>
<feature type="domain" description="HAMP" evidence="10">
    <location>
        <begin position="314"/>
        <end position="368"/>
    </location>
</feature>
<dbReference type="CDD" id="cd11386">
    <property type="entry name" value="MCP_signal"/>
    <property type="match status" value="1"/>
</dbReference>
<comment type="similarity">
    <text evidence="6">Belongs to the methyl-accepting chemotaxis (MCP) protein family.</text>
</comment>
<dbReference type="Gene3D" id="1.10.287.950">
    <property type="entry name" value="Methyl-accepting chemotaxis protein"/>
    <property type="match status" value="1"/>
</dbReference>
<dbReference type="PROSITE" id="PS50111">
    <property type="entry name" value="CHEMOTAXIS_TRANSDUC_2"/>
    <property type="match status" value="1"/>
</dbReference>
<dbReference type="PANTHER" id="PTHR32089">
    <property type="entry name" value="METHYL-ACCEPTING CHEMOTAXIS PROTEIN MCPB"/>
    <property type="match status" value="1"/>
</dbReference>
<evidence type="ECO:0000259" key="9">
    <source>
        <dbReference type="PROSITE" id="PS50111"/>
    </source>
</evidence>
<dbReference type="PANTHER" id="PTHR32089:SF119">
    <property type="entry name" value="METHYL-ACCEPTING CHEMOTAXIS PROTEIN CTPL"/>
    <property type="match status" value="1"/>
</dbReference>
<evidence type="ECO:0000259" key="10">
    <source>
        <dbReference type="PROSITE" id="PS50885"/>
    </source>
</evidence>
<feature type="domain" description="HBM" evidence="11">
    <location>
        <begin position="41"/>
        <end position="280"/>
    </location>
</feature>
<evidence type="ECO:0000256" key="1">
    <source>
        <dbReference type="ARBA" id="ARBA00004141"/>
    </source>
</evidence>
<dbReference type="GO" id="GO:0006935">
    <property type="term" value="P:chemotaxis"/>
    <property type="evidence" value="ECO:0007669"/>
    <property type="project" value="UniProtKB-ARBA"/>
</dbReference>
<dbReference type="SMART" id="SM01358">
    <property type="entry name" value="HBM"/>
    <property type="match status" value="1"/>
</dbReference>
<dbReference type="Proteomes" id="UP001139559">
    <property type="component" value="Unassembled WGS sequence"/>
</dbReference>
<evidence type="ECO:0000313" key="12">
    <source>
        <dbReference type="EMBL" id="MCK6264081.1"/>
    </source>
</evidence>
<dbReference type="GO" id="GO:0007165">
    <property type="term" value="P:signal transduction"/>
    <property type="evidence" value="ECO:0007669"/>
    <property type="project" value="UniProtKB-KW"/>
</dbReference>
<dbReference type="Pfam" id="PF00015">
    <property type="entry name" value="MCPsignal"/>
    <property type="match status" value="1"/>
</dbReference>
<keyword evidence="5 7" id="KW-0807">Transducer</keyword>
<dbReference type="FunFam" id="1.10.287.950:FF:000001">
    <property type="entry name" value="Methyl-accepting chemotaxis sensory transducer"/>
    <property type="match status" value="1"/>
</dbReference>
<dbReference type="SUPFAM" id="SSF58104">
    <property type="entry name" value="Methyl-accepting chemotaxis protein (MCP) signaling domain"/>
    <property type="match status" value="1"/>
</dbReference>
<evidence type="ECO:0000256" key="8">
    <source>
        <dbReference type="SAM" id="Phobius"/>
    </source>
</evidence>
<dbReference type="SMART" id="SM00283">
    <property type="entry name" value="MA"/>
    <property type="match status" value="1"/>
</dbReference>
<dbReference type="InterPro" id="IPR004089">
    <property type="entry name" value="MCPsignal_dom"/>
</dbReference>
<dbReference type="GO" id="GO:0016020">
    <property type="term" value="C:membrane"/>
    <property type="evidence" value="ECO:0007669"/>
    <property type="project" value="UniProtKB-SubCell"/>
</dbReference>